<reference evidence="1 2" key="1">
    <citation type="submission" date="2020-04" db="EMBL/GenBank/DDBJ databases">
        <title>Advantages and limits of metagenomic assembly and binning of a giant virus.</title>
        <authorList>
            <person name="Schulz F."/>
            <person name="Andreani J."/>
            <person name="Francis R."/>
            <person name="Boudjemaa H."/>
            <person name="Bou Khalil J.Y."/>
            <person name="Lee J."/>
            <person name="La Scola B."/>
            <person name="Woyke T."/>
        </authorList>
    </citation>
    <scope>NUCLEOTIDE SEQUENCE [LARGE SCALE GENOMIC DNA]</scope>
    <source>
        <strain evidence="1 2">FV1/VV64</strain>
    </source>
</reference>
<keyword evidence="2" id="KW-1185">Reference proteome</keyword>
<accession>A0A7D3V616</accession>
<evidence type="ECO:0000313" key="1">
    <source>
        <dbReference type="EMBL" id="QKF94712.1"/>
    </source>
</evidence>
<organism evidence="1 2">
    <name type="scientific">Fadolivirus FV1/VV64</name>
    <dbReference type="NCBI Taxonomy" id="3070911"/>
    <lineage>
        <taxon>Viruses</taxon>
        <taxon>Varidnaviria</taxon>
        <taxon>Bamfordvirae</taxon>
        <taxon>Nucleocytoviricota</taxon>
        <taxon>Megaviricetes</taxon>
        <taxon>Imitervirales</taxon>
        <taxon>Mimiviridae</taxon>
        <taxon>Klosneuvirinae</taxon>
        <taxon>Fadolivirus</taxon>
        <taxon>Fadolivirus algeromassiliense</taxon>
    </lineage>
</organism>
<gene>
    <name evidence="1" type="ORF">Fadolivirus_1_1254</name>
</gene>
<sequence>MNDNKIDVFYVTYLCIGKFIDKHNVSVVRKTKIGLDYPIIETNEWECGLVNKDNLETYLSNKCNKEAMCKFCYIIPDKIKLVPDNTHDLFIEESYDTSINNVYRETFSDYILVEKNYSYIIDDND</sequence>
<dbReference type="Proteomes" id="UP001162001">
    <property type="component" value="Segment"/>
</dbReference>
<dbReference type="EMBL" id="MT418680">
    <property type="protein sequence ID" value="QKF94712.1"/>
    <property type="molecule type" value="Genomic_DNA"/>
</dbReference>
<proteinExistence type="predicted"/>
<evidence type="ECO:0000313" key="2">
    <source>
        <dbReference type="Proteomes" id="UP001162001"/>
    </source>
</evidence>
<name>A0A7D3V616_9VIRU</name>
<protein>
    <submittedName>
        <fullName evidence="1">Uncharacterized protein</fullName>
    </submittedName>
</protein>